<name>A0A835YX96_9STRA</name>
<sequence>MDLANVTASIRVDRATGLGSVIDVIRMVNPNQERTAATKAVAYLTADDETLRRSIQHVRINGKGKPTPCASARVLVEVVFLLPGKAARDFRRASATTVCRVLGGDLSIVGEVEARHHALQQTEGGRAAQEFLLRDDESSATGCGQVGQVRALPVELTLASQAERSAYFQAWSKRTNEEGDLILKRKRDEAALAAKKARAQFAVESYELLRTMGVADDRDRITFSDAVRRAVGDGGGDAEAVVEALAVGIDDPAVPTPECEPFYRGDEISMHTVASEMGVKIPHNSEGRIGKKMRALYRDRYGEAAAASIPKRSIEFRGQMFPANAYWKRDADLMRAAVQSVL</sequence>
<accession>A0A835YX96</accession>
<dbReference type="Proteomes" id="UP000664859">
    <property type="component" value="Unassembled WGS sequence"/>
</dbReference>
<evidence type="ECO:0000313" key="1">
    <source>
        <dbReference type="EMBL" id="KAG5183136.1"/>
    </source>
</evidence>
<dbReference type="AlphaFoldDB" id="A0A835YX96"/>
<comment type="caution">
    <text evidence="1">The sequence shown here is derived from an EMBL/GenBank/DDBJ whole genome shotgun (WGS) entry which is preliminary data.</text>
</comment>
<dbReference type="EMBL" id="JAFCMP010000223">
    <property type="protein sequence ID" value="KAG5183136.1"/>
    <property type="molecule type" value="Genomic_DNA"/>
</dbReference>
<proteinExistence type="predicted"/>
<gene>
    <name evidence="1" type="ORF">JKP88DRAFT_157226</name>
</gene>
<protein>
    <submittedName>
        <fullName evidence="1">Uncharacterized protein</fullName>
    </submittedName>
</protein>
<organism evidence="1 2">
    <name type="scientific">Tribonema minus</name>
    <dbReference type="NCBI Taxonomy" id="303371"/>
    <lineage>
        <taxon>Eukaryota</taxon>
        <taxon>Sar</taxon>
        <taxon>Stramenopiles</taxon>
        <taxon>Ochrophyta</taxon>
        <taxon>PX clade</taxon>
        <taxon>Xanthophyceae</taxon>
        <taxon>Tribonematales</taxon>
        <taxon>Tribonemataceae</taxon>
        <taxon>Tribonema</taxon>
    </lineage>
</organism>
<reference evidence="1" key="1">
    <citation type="submission" date="2021-02" db="EMBL/GenBank/DDBJ databases">
        <title>First Annotated Genome of the Yellow-green Alga Tribonema minus.</title>
        <authorList>
            <person name="Mahan K.M."/>
        </authorList>
    </citation>
    <scope>NUCLEOTIDE SEQUENCE</scope>
    <source>
        <strain evidence="1">UTEX B ZZ1240</strain>
    </source>
</reference>
<evidence type="ECO:0000313" key="2">
    <source>
        <dbReference type="Proteomes" id="UP000664859"/>
    </source>
</evidence>
<keyword evidence="2" id="KW-1185">Reference proteome</keyword>
<dbReference type="OrthoDB" id="10543878at2759"/>